<keyword evidence="1" id="KW-0472">Membrane</keyword>
<dbReference type="Proteomes" id="UP000091820">
    <property type="component" value="Unassembled WGS sequence"/>
</dbReference>
<organism evidence="2 3">
    <name type="scientific">Glossina brevipalpis</name>
    <dbReference type="NCBI Taxonomy" id="37001"/>
    <lineage>
        <taxon>Eukaryota</taxon>
        <taxon>Metazoa</taxon>
        <taxon>Ecdysozoa</taxon>
        <taxon>Arthropoda</taxon>
        <taxon>Hexapoda</taxon>
        <taxon>Insecta</taxon>
        <taxon>Pterygota</taxon>
        <taxon>Neoptera</taxon>
        <taxon>Endopterygota</taxon>
        <taxon>Diptera</taxon>
        <taxon>Brachycera</taxon>
        <taxon>Muscomorpha</taxon>
        <taxon>Hippoboscoidea</taxon>
        <taxon>Glossinidae</taxon>
        <taxon>Glossina</taxon>
    </lineage>
</organism>
<reference evidence="3" key="1">
    <citation type="submission" date="2014-03" db="EMBL/GenBank/DDBJ databases">
        <authorList>
            <person name="Aksoy S."/>
            <person name="Warren W."/>
            <person name="Wilson R.K."/>
        </authorList>
    </citation>
    <scope>NUCLEOTIDE SEQUENCE [LARGE SCALE GENOMIC DNA]</scope>
    <source>
        <strain evidence="3">IAEA</strain>
    </source>
</reference>
<feature type="transmembrane region" description="Helical" evidence="1">
    <location>
        <begin position="65"/>
        <end position="86"/>
    </location>
</feature>
<reference evidence="2" key="2">
    <citation type="submission" date="2020-05" db="UniProtKB">
        <authorList>
            <consortium name="EnsemblMetazoa"/>
        </authorList>
    </citation>
    <scope>IDENTIFICATION</scope>
    <source>
        <strain evidence="2">IAEA</strain>
    </source>
</reference>
<sequence length="329" mass="34576">MYVHITIDSTDLLLIEPFAVGSPVMRMLGLPIFESVVISEFAKVVVKVDFCFLRSSALLGGGGRAVLITGFVVFVFSTLLFAVATVKFVTDIELVTGCPVDSIKHSSDIERFFGFLGLGSDMSSHSSANCTAIISTATNCSTSGRASITLVGGGDFGKAGNFCVSVSVFCSKLPSGSALPSGSPCNSRDFSAISLSLTVSEISSSKDFSIARSIGGLFVPSVSDDSREIGDGEFEVSVLVGKEVQLLTDESLLLVLLLQVVDGLMLAGAPNFKAANDFLIFSCGSPNKLPLFILKSVFARVIRFNSTVSSSSLTEILSSSPSFAKFIKS</sequence>
<dbReference type="VEuPathDB" id="VectorBase:GBRI030017"/>
<dbReference type="EnsemblMetazoa" id="GBRI030017-RA">
    <property type="protein sequence ID" value="GBRI030017-PA"/>
    <property type="gene ID" value="GBRI030017"/>
</dbReference>
<name>A0A1A9WS25_9MUSC</name>
<keyword evidence="3" id="KW-1185">Reference proteome</keyword>
<evidence type="ECO:0000256" key="1">
    <source>
        <dbReference type="SAM" id="Phobius"/>
    </source>
</evidence>
<dbReference type="AlphaFoldDB" id="A0A1A9WS25"/>
<protein>
    <submittedName>
        <fullName evidence="2">Uncharacterized protein</fullName>
    </submittedName>
</protein>
<accession>A0A1A9WS25</accession>
<keyword evidence="1" id="KW-0812">Transmembrane</keyword>
<evidence type="ECO:0000313" key="2">
    <source>
        <dbReference type="EnsemblMetazoa" id="GBRI030017-PA"/>
    </source>
</evidence>
<proteinExistence type="predicted"/>
<evidence type="ECO:0000313" key="3">
    <source>
        <dbReference type="Proteomes" id="UP000091820"/>
    </source>
</evidence>
<keyword evidence="1" id="KW-1133">Transmembrane helix</keyword>